<dbReference type="AlphaFoldDB" id="A0A0R3LWU5"/>
<name>A0A0R3LWU5_9BRAD</name>
<dbReference type="EMBL" id="LLXX01000031">
    <property type="protein sequence ID" value="KRR12187.1"/>
    <property type="molecule type" value="Genomic_DNA"/>
</dbReference>
<gene>
    <name evidence="1" type="ORF">CP49_36190</name>
</gene>
<protein>
    <submittedName>
        <fullName evidence="1">Uncharacterized protein</fullName>
    </submittedName>
</protein>
<dbReference type="InterPro" id="IPR029032">
    <property type="entry name" value="AhpD-like"/>
</dbReference>
<accession>A0A0R3LWU5</accession>
<proteinExistence type="predicted"/>
<dbReference type="Proteomes" id="UP000051913">
    <property type="component" value="Unassembled WGS sequence"/>
</dbReference>
<dbReference type="Gene3D" id="1.20.1290.10">
    <property type="entry name" value="AhpD-like"/>
    <property type="match status" value="1"/>
</dbReference>
<evidence type="ECO:0000313" key="1">
    <source>
        <dbReference type="EMBL" id="KRR12187.1"/>
    </source>
</evidence>
<dbReference type="STRING" id="1518501.CQ10_01155"/>
<keyword evidence="2" id="KW-1185">Reference proteome</keyword>
<reference evidence="1 2" key="1">
    <citation type="submission" date="2014-03" db="EMBL/GenBank/DDBJ databases">
        <title>Bradyrhizobium valentinum sp. nov., isolated from effective nodules of Lupinus mariae-josephae, a lupine endemic of basic-lime soils in Eastern Spain.</title>
        <authorList>
            <person name="Duran D."/>
            <person name="Rey L."/>
            <person name="Navarro A."/>
            <person name="Busquets A."/>
            <person name="Imperial J."/>
            <person name="Ruiz-Argueso T."/>
        </authorList>
    </citation>
    <scope>NUCLEOTIDE SEQUENCE [LARGE SCALE GENOMIC DNA]</scope>
    <source>
        <strain evidence="1 2">LmjM3</strain>
    </source>
</reference>
<evidence type="ECO:0000313" key="2">
    <source>
        <dbReference type="Proteomes" id="UP000051913"/>
    </source>
</evidence>
<organism evidence="1 2">
    <name type="scientific">Bradyrhizobium valentinum</name>
    <dbReference type="NCBI Taxonomy" id="1518501"/>
    <lineage>
        <taxon>Bacteria</taxon>
        <taxon>Pseudomonadati</taxon>
        <taxon>Pseudomonadota</taxon>
        <taxon>Alphaproteobacteria</taxon>
        <taxon>Hyphomicrobiales</taxon>
        <taxon>Nitrobacteraceae</taxon>
        <taxon>Bradyrhizobium</taxon>
    </lineage>
</organism>
<sequence>MAAMAESVPSVLEAEARGEIADIYADIRKVLGTGVVNLIWRNLATMPGALEWTWSTVRPLYLGDAPLHAEAVRRTIALPDWPGFSTDTLLAAGVDETERALIRDVLDSYQYTNALALVVLSALLVHYEPRPADAVAPAATAPKPSGAKIPELPPMDALDPEVAALVGELNSFGEDTEPQLIASMYRHLAYWPAYLALVRTMLAPLQREGRLNALTLSTRALGYAHGAVLASQLKPNTPPDTLKGALASCRLFVEHPIARMTALCALIQRATPE</sequence>
<comment type="caution">
    <text evidence="1">The sequence shown here is derived from an EMBL/GenBank/DDBJ whole genome shotgun (WGS) entry which is preliminary data.</text>
</comment>